<keyword evidence="6 11" id="KW-0566">Pantothenate biosynthesis</keyword>
<dbReference type="SUPFAM" id="SSF48179">
    <property type="entry name" value="6-phosphogluconate dehydrogenase C-terminal domain-like"/>
    <property type="match status" value="1"/>
</dbReference>
<evidence type="ECO:0000256" key="11">
    <source>
        <dbReference type="RuleBase" id="RU362068"/>
    </source>
</evidence>
<evidence type="ECO:0000256" key="1">
    <source>
        <dbReference type="ARBA" id="ARBA00002919"/>
    </source>
</evidence>
<dbReference type="GO" id="GO:0008677">
    <property type="term" value="F:2-dehydropantoate 2-reductase activity"/>
    <property type="evidence" value="ECO:0007669"/>
    <property type="project" value="UniProtKB-EC"/>
</dbReference>
<evidence type="ECO:0000256" key="9">
    <source>
        <dbReference type="ARBA" id="ARBA00032024"/>
    </source>
</evidence>
<comment type="similarity">
    <text evidence="3 11">Belongs to the ketopantoate reductase family.</text>
</comment>
<comment type="function">
    <text evidence="1 11">Catalyzes the NADPH-dependent reduction of ketopantoate into pantoic acid.</text>
</comment>
<dbReference type="EMBL" id="SLXT01000004">
    <property type="protein sequence ID" value="TCP68210.1"/>
    <property type="molecule type" value="Genomic_DNA"/>
</dbReference>
<accession>A0A4R2RV03</accession>
<keyword evidence="8 11" id="KW-0560">Oxidoreductase</keyword>
<dbReference type="Gene3D" id="3.40.50.720">
    <property type="entry name" value="NAD(P)-binding Rossmann-like Domain"/>
    <property type="match status" value="1"/>
</dbReference>
<dbReference type="Pfam" id="PF08546">
    <property type="entry name" value="ApbA_C"/>
    <property type="match status" value="1"/>
</dbReference>
<feature type="domain" description="Ketopantoate reductase N-terminal" evidence="12">
    <location>
        <begin position="3"/>
        <end position="151"/>
    </location>
</feature>
<dbReference type="OrthoDB" id="9793586at2"/>
<gene>
    <name evidence="14" type="ORF">EDD73_104113</name>
</gene>
<evidence type="ECO:0000256" key="8">
    <source>
        <dbReference type="ARBA" id="ARBA00023002"/>
    </source>
</evidence>
<dbReference type="InterPro" id="IPR003710">
    <property type="entry name" value="ApbA"/>
</dbReference>
<name>A0A4R2RV03_9FIRM</name>
<proteinExistence type="inferred from homology"/>
<evidence type="ECO:0000313" key="14">
    <source>
        <dbReference type="EMBL" id="TCP68210.1"/>
    </source>
</evidence>
<comment type="catalytic activity">
    <reaction evidence="10 11">
        <text>(R)-pantoate + NADP(+) = 2-dehydropantoate + NADPH + H(+)</text>
        <dbReference type="Rhea" id="RHEA:16233"/>
        <dbReference type="ChEBI" id="CHEBI:11561"/>
        <dbReference type="ChEBI" id="CHEBI:15378"/>
        <dbReference type="ChEBI" id="CHEBI:15980"/>
        <dbReference type="ChEBI" id="CHEBI:57783"/>
        <dbReference type="ChEBI" id="CHEBI:58349"/>
        <dbReference type="EC" id="1.1.1.169"/>
    </reaction>
</comment>
<dbReference type="InterPro" id="IPR013752">
    <property type="entry name" value="KPA_reductase"/>
</dbReference>
<dbReference type="FunFam" id="1.10.1040.10:FF:000017">
    <property type="entry name" value="2-dehydropantoate 2-reductase"/>
    <property type="match status" value="1"/>
</dbReference>
<dbReference type="UniPathway" id="UPA00028">
    <property type="reaction ID" value="UER00004"/>
</dbReference>
<protein>
    <recommendedName>
        <fullName evidence="5 11">2-dehydropantoate 2-reductase</fullName>
        <ecNumber evidence="4 11">1.1.1.169</ecNumber>
    </recommendedName>
    <alternativeName>
        <fullName evidence="9 11">Ketopantoate reductase</fullName>
    </alternativeName>
</protein>
<sequence>MRIAVIGAGAMGSLYAGFLTLAGQDVWVIDTKDTLATRLSETGVMIAEGNDSISLKIQATTCAAEVGPVDLVIILVKAPATKRALASLPPLLADHTVVLSLQNGIGHQELIRNAVGAKRTLVGTTSFGAAVIEPGYIRLSGRGTTLIGELDGTVTPRVTAIAEVFTQAGLHGLVSSDVQQAIWNKLLVNVGINALTALLAVPNGVLLERPELLSLMEKAVQEGQAVALASGVTTDPQIVERTKEIAFRTGANLSSMYQDIKGRRPTEIEMINGAIVAFGQANGVPTPVNQVLTHLVRAFAGKSQAVGILPLR</sequence>
<comment type="pathway">
    <text evidence="2 11">Cofactor biosynthesis; (R)-pantothenate biosynthesis; (R)-pantoate from 3-methyl-2-oxobutanoate: step 2/2.</text>
</comment>
<evidence type="ECO:0000256" key="3">
    <source>
        <dbReference type="ARBA" id="ARBA00007870"/>
    </source>
</evidence>
<dbReference type="Pfam" id="PF02558">
    <property type="entry name" value="ApbA"/>
    <property type="match status" value="1"/>
</dbReference>
<dbReference type="PANTHER" id="PTHR43765">
    <property type="entry name" value="2-DEHYDROPANTOATE 2-REDUCTASE-RELATED"/>
    <property type="match status" value="1"/>
</dbReference>
<keyword evidence="15" id="KW-1185">Reference proteome</keyword>
<dbReference type="AlphaFoldDB" id="A0A4R2RV03"/>
<dbReference type="InterPro" id="IPR050838">
    <property type="entry name" value="Ketopantoate_reductase"/>
</dbReference>
<evidence type="ECO:0000256" key="10">
    <source>
        <dbReference type="ARBA" id="ARBA00048793"/>
    </source>
</evidence>
<dbReference type="GO" id="GO:0015940">
    <property type="term" value="P:pantothenate biosynthetic process"/>
    <property type="evidence" value="ECO:0007669"/>
    <property type="project" value="UniProtKB-UniPathway"/>
</dbReference>
<evidence type="ECO:0000259" key="12">
    <source>
        <dbReference type="Pfam" id="PF02558"/>
    </source>
</evidence>
<organism evidence="14 15">
    <name type="scientific">Heliophilum fasciatum</name>
    <dbReference type="NCBI Taxonomy" id="35700"/>
    <lineage>
        <taxon>Bacteria</taxon>
        <taxon>Bacillati</taxon>
        <taxon>Bacillota</taxon>
        <taxon>Clostridia</taxon>
        <taxon>Eubacteriales</taxon>
        <taxon>Heliobacteriaceae</taxon>
        <taxon>Heliophilum</taxon>
    </lineage>
</organism>
<evidence type="ECO:0000256" key="7">
    <source>
        <dbReference type="ARBA" id="ARBA00022857"/>
    </source>
</evidence>
<evidence type="ECO:0000259" key="13">
    <source>
        <dbReference type="Pfam" id="PF08546"/>
    </source>
</evidence>
<dbReference type="RefSeq" id="WP_131918238.1">
    <property type="nucleotide sequence ID" value="NZ_JAOQNU010000004.1"/>
</dbReference>
<dbReference type="Gene3D" id="1.10.1040.10">
    <property type="entry name" value="N-(1-d-carboxylethyl)-l-norvaline Dehydrogenase, domain 2"/>
    <property type="match status" value="1"/>
</dbReference>
<evidence type="ECO:0000256" key="5">
    <source>
        <dbReference type="ARBA" id="ARBA00019465"/>
    </source>
</evidence>
<dbReference type="PANTHER" id="PTHR43765:SF2">
    <property type="entry name" value="2-DEHYDROPANTOATE 2-REDUCTASE"/>
    <property type="match status" value="1"/>
</dbReference>
<feature type="domain" description="Ketopantoate reductase C-terminal" evidence="13">
    <location>
        <begin position="177"/>
        <end position="298"/>
    </location>
</feature>
<dbReference type="SUPFAM" id="SSF51735">
    <property type="entry name" value="NAD(P)-binding Rossmann-fold domains"/>
    <property type="match status" value="1"/>
</dbReference>
<dbReference type="GO" id="GO:0050661">
    <property type="term" value="F:NADP binding"/>
    <property type="evidence" value="ECO:0007669"/>
    <property type="project" value="TreeGrafter"/>
</dbReference>
<evidence type="ECO:0000256" key="4">
    <source>
        <dbReference type="ARBA" id="ARBA00013014"/>
    </source>
</evidence>
<dbReference type="InterPro" id="IPR013332">
    <property type="entry name" value="KPR_N"/>
</dbReference>
<evidence type="ECO:0000256" key="6">
    <source>
        <dbReference type="ARBA" id="ARBA00022655"/>
    </source>
</evidence>
<evidence type="ECO:0000313" key="15">
    <source>
        <dbReference type="Proteomes" id="UP000294813"/>
    </source>
</evidence>
<dbReference type="GO" id="GO:0005737">
    <property type="term" value="C:cytoplasm"/>
    <property type="evidence" value="ECO:0007669"/>
    <property type="project" value="TreeGrafter"/>
</dbReference>
<dbReference type="InterPro" id="IPR036291">
    <property type="entry name" value="NAD(P)-bd_dom_sf"/>
</dbReference>
<reference evidence="14 15" key="1">
    <citation type="submission" date="2019-03" db="EMBL/GenBank/DDBJ databases">
        <title>Genomic Encyclopedia of Type Strains, Phase IV (KMG-IV): sequencing the most valuable type-strain genomes for metagenomic binning, comparative biology and taxonomic classification.</title>
        <authorList>
            <person name="Goeker M."/>
        </authorList>
    </citation>
    <scope>NUCLEOTIDE SEQUENCE [LARGE SCALE GENOMIC DNA]</scope>
    <source>
        <strain evidence="14 15">DSM 11170</strain>
    </source>
</reference>
<comment type="caution">
    <text evidence="14">The sequence shown here is derived from an EMBL/GenBank/DDBJ whole genome shotgun (WGS) entry which is preliminary data.</text>
</comment>
<keyword evidence="7 11" id="KW-0521">NADP</keyword>
<dbReference type="NCBIfam" id="TIGR00745">
    <property type="entry name" value="apbA_panE"/>
    <property type="match status" value="1"/>
</dbReference>
<dbReference type="EC" id="1.1.1.169" evidence="4 11"/>
<evidence type="ECO:0000256" key="2">
    <source>
        <dbReference type="ARBA" id="ARBA00004994"/>
    </source>
</evidence>
<dbReference type="InterPro" id="IPR013328">
    <property type="entry name" value="6PGD_dom2"/>
</dbReference>
<dbReference type="Proteomes" id="UP000294813">
    <property type="component" value="Unassembled WGS sequence"/>
</dbReference>
<dbReference type="InterPro" id="IPR008927">
    <property type="entry name" value="6-PGluconate_DH-like_C_sf"/>
</dbReference>